<name>A0A6J7UGB1_9ZZZZ</name>
<evidence type="ECO:0000259" key="2">
    <source>
        <dbReference type="Pfam" id="PF00892"/>
    </source>
</evidence>
<feature type="domain" description="EamA" evidence="2">
    <location>
        <begin position="153"/>
        <end position="289"/>
    </location>
</feature>
<feature type="transmembrane region" description="Helical" evidence="1">
    <location>
        <begin position="37"/>
        <end position="59"/>
    </location>
</feature>
<dbReference type="InterPro" id="IPR000620">
    <property type="entry name" value="EamA_dom"/>
</dbReference>
<organism evidence="3">
    <name type="scientific">freshwater metagenome</name>
    <dbReference type="NCBI Taxonomy" id="449393"/>
    <lineage>
        <taxon>unclassified sequences</taxon>
        <taxon>metagenomes</taxon>
        <taxon>ecological metagenomes</taxon>
    </lineage>
</organism>
<evidence type="ECO:0000256" key="1">
    <source>
        <dbReference type="SAM" id="Phobius"/>
    </source>
</evidence>
<feature type="transmembrane region" description="Helical" evidence="1">
    <location>
        <begin position="215"/>
        <end position="234"/>
    </location>
</feature>
<keyword evidence="1" id="KW-0472">Membrane</keyword>
<dbReference type="SUPFAM" id="SSF103481">
    <property type="entry name" value="Multidrug resistance efflux transporter EmrE"/>
    <property type="match status" value="2"/>
</dbReference>
<feature type="domain" description="EamA" evidence="2">
    <location>
        <begin position="9"/>
        <end position="143"/>
    </location>
</feature>
<feature type="transmembrane region" description="Helical" evidence="1">
    <location>
        <begin position="99"/>
        <end position="120"/>
    </location>
</feature>
<proteinExistence type="predicted"/>
<keyword evidence="1" id="KW-1133">Transmembrane helix</keyword>
<protein>
    <submittedName>
        <fullName evidence="3">Unannotated protein</fullName>
    </submittedName>
</protein>
<feature type="transmembrane region" description="Helical" evidence="1">
    <location>
        <begin position="71"/>
        <end position="93"/>
    </location>
</feature>
<keyword evidence="1" id="KW-0812">Transmembrane</keyword>
<gene>
    <name evidence="3" type="ORF">UFOPK4345_00645</name>
</gene>
<dbReference type="InterPro" id="IPR037185">
    <property type="entry name" value="EmrE-like"/>
</dbReference>
<feature type="transmembrane region" description="Helical" evidence="1">
    <location>
        <begin position="272"/>
        <end position="291"/>
    </location>
</feature>
<dbReference type="Pfam" id="PF00892">
    <property type="entry name" value="EamA"/>
    <property type="match status" value="2"/>
</dbReference>
<reference evidence="3" key="1">
    <citation type="submission" date="2020-05" db="EMBL/GenBank/DDBJ databases">
        <authorList>
            <person name="Chiriac C."/>
            <person name="Salcher M."/>
            <person name="Ghai R."/>
            <person name="Kavagutti S V."/>
        </authorList>
    </citation>
    <scope>NUCLEOTIDE SEQUENCE</scope>
</reference>
<feature type="transmembrane region" description="Helical" evidence="1">
    <location>
        <begin position="152"/>
        <end position="171"/>
    </location>
</feature>
<feature type="transmembrane region" description="Helical" evidence="1">
    <location>
        <begin position="246"/>
        <end position="266"/>
    </location>
</feature>
<accession>A0A6J7UGB1</accession>
<feature type="transmembrane region" description="Helical" evidence="1">
    <location>
        <begin position="178"/>
        <end position="203"/>
    </location>
</feature>
<evidence type="ECO:0000313" key="3">
    <source>
        <dbReference type="EMBL" id="CAB5064322.1"/>
    </source>
</evidence>
<dbReference type="Gene3D" id="1.10.3730.20">
    <property type="match status" value="2"/>
</dbReference>
<dbReference type="EMBL" id="CAFBQV010000082">
    <property type="protein sequence ID" value="CAB5064322.1"/>
    <property type="molecule type" value="Genomic_DNA"/>
</dbReference>
<dbReference type="PANTHER" id="PTHR22911">
    <property type="entry name" value="ACYL-MALONYL CONDENSING ENZYME-RELATED"/>
    <property type="match status" value="1"/>
</dbReference>
<sequence>MAKNPKLVGTLFVMMSSLGFSIGPSLAKHAYESGANPLGVMTVRFTIASLIMLVLRQIILRKEPLPTLKMILEMFAIGALGITTVSFAYFLAIESIDTGLAIVLWYCNPLIVVLMSWIFFKKRPTRSISISLVFTMIGIFITVGQFNSGSNGAIALIMFSAFMFSVYLLTVSRALKKVHLLTGVTFINIGAALGYWLICLVLPFGLTVEYPSNTLSWLLISAFSVFGTVVPFLFSYAGMKRVGPSMLAVITTLEPVLAITMGIIFLNESLTIQKVIGAALVIGALVLLSVLDRHDEAQIAHQ</sequence>
<dbReference type="GO" id="GO:0016020">
    <property type="term" value="C:membrane"/>
    <property type="evidence" value="ECO:0007669"/>
    <property type="project" value="InterPro"/>
</dbReference>
<feature type="transmembrane region" description="Helical" evidence="1">
    <location>
        <begin position="127"/>
        <end position="146"/>
    </location>
</feature>
<dbReference type="AlphaFoldDB" id="A0A6J7UGB1"/>